<evidence type="ECO:0000313" key="1">
    <source>
        <dbReference type="EMBL" id="TWR30464.1"/>
    </source>
</evidence>
<organism evidence="1 2">
    <name type="scientific">Mucilaginibacter pallidiroseus</name>
    <dbReference type="NCBI Taxonomy" id="2599295"/>
    <lineage>
        <taxon>Bacteria</taxon>
        <taxon>Pseudomonadati</taxon>
        <taxon>Bacteroidota</taxon>
        <taxon>Sphingobacteriia</taxon>
        <taxon>Sphingobacteriales</taxon>
        <taxon>Sphingobacteriaceae</taxon>
        <taxon>Mucilaginibacter</taxon>
    </lineage>
</organism>
<accession>A0A563UGI0</accession>
<dbReference type="EMBL" id="VOEJ01000002">
    <property type="protein sequence ID" value="TWR30464.1"/>
    <property type="molecule type" value="Genomic_DNA"/>
</dbReference>
<gene>
    <name evidence="1" type="ORF">FPZ43_05855</name>
</gene>
<evidence type="ECO:0000313" key="2">
    <source>
        <dbReference type="Proteomes" id="UP000320042"/>
    </source>
</evidence>
<dbReference type="RefSeq" id="WP_146380922.1">
    <property type="nucleotide sequence ID" value="NZ_VOEJ01000002.1"/>
</dbReference>
<dbReference type="Proteomes" id="UP000320042">
    <property type="component" value="Unassembled WGS sequence"/>
</dbReference>
<comment type="caution">
    <text evidence="1">The sequence shown here is derived from an EMBL/GenBank/DDBJ whole genome shotgun (WGS) entry which is preliminary data.</text>
</comment>
<proteinExistence type="predicted"/>
<protein>
    <submittedName>
        <fullName evidence="1">Uncharacterized protein</fullName>
    </submittedName>
</protein>
<dbReference type="AlphaFoldDB" id="A0A563UGI0"/>
<dbReference type="OrthoDB" id="1420066at2"/>
<reference evidence="1 2" key="1">
    <citation type="submission" date="2019-07" db="EMBL/GenBank/DDBJ databases">
        <authorList>
            <person name="Kim J."/>
        </authorList>
    </citation>
    <scope>NUCLEOTIDE SEQUENCE [LARGE SCALE GENOMIC DNA]</scope>
    <source>
        <strain evidence="2">dk17</strain>
    </source>
</reference>
<sequence>MAVYHKLNKSDSIQIRQAKKSLFNRTKRKDKLHNGNLKFSVGKSSIERYKRSKIKFNNDIEVFCAVNNLHFWELKSSVIKFDNDFSISSNTDRVLKDLLILLRHAKTLNQNPRLTFNGHVSFGALYLIDTLCWEIGKRRQWVVSHPNLPDEEIEILKSLKSNVSSSVENEHEFLINERVRINRTTGSAGNQPYYARAKEITDMVQKAIGISLNDNNYQLPFDIAQAINSTVGEQFDNINLHATETDLGTLCGFYSKAKKEISILIFNFGPTIYQTLSLAELPQNVIQYIKTVKLNFGFSNKDDIRKQRQNHTIESIYTLLALQEGISSKLKEDESRGHGLIDFIEKVKLLNPRSQISVISGNTGIYLNNNSAMSESFLIDRERKQITLNQEGNLLSSPNLENLKHLKYQFPGVLIETIIPLNDVSLQTL</sequence>
<name>A0A563UGI0_9SPHI</name>
<keyword evidence="2" id="KW-1185">Reference proteome</keyword>